<organism evidence="1 2">
    <name type="scientific">Pomacea canaliculata</name>
    <name type="common">Golden apple snail</name>
    <dbReference type="NCBI Taxonomy" id="400727"/>
    <lineage>
        <taxon>Eukaryota</taxon>
        <taxon>Metazoa</taxon>
        <taxon>Spiralia</taxon>
        <taxon>Lophotrochozoa</taxon>
        <taxon>Mollusca</taxon>
        <taxon>Gastropoda</taxon>
        <taxon>Caenogastropoda</taxon>
        <taxon>Architaenioglossa</taxon>
        <taxon>Ampullarioidea</taxon>
        <taxon>Ampullariidae</taxon>
        <taxon>Pomacea</taxon>
    </lineage>
</organism>
<dbReference type="AlphaFoldDB" id="A0A2T7P981"/>
<proteinExistence type="predicted"/>
<evidence type="ECO:0000313" key="1">
    <source>
        <dbReference type="EMBL" id="PVD29975.1"/>
    </source>
</evidence>
<gene>
    <name evidence="1" type="ORF">C0Q70_09236</name>
</gene>
<evidence type="ECO:0000313" key="2">
    <source>
        <dbReference type="Proteomes" id="UP000245119"/>
    </source>
</evidence>
<name>A0A2T7P981_POMCA</name>
<dbReference type="EMBL" id="PZQS01000005">
    <property type="protein sequence ID" value="PVD29975.1"/>
    <property type="molecule type" value="Genomic_DNA"/>
</dbReference>
<sequence>MLMLACRSYRLGARCWLPTSSHRHARPLAAEFRACGGDFLCRGADNQVTSLGTAMATSSTQTLITEDAPRACVRARAPSRLTAHAQMLACLEDANTYVQLSRETKVSSTCNKQFTRLEYLLRDGPVSFLLRHPPKTFGPSRPGLAGKQPVLLVYDD</sequence>
<accession>A0A2T7P981</accession>
<dbReference type="Proteomes" id="UP000245119">
    <property type="component" value="Linkage Group LG5"/>
</dbReference>
<comment type="caution">
    <text evidence="1">The sequence shown here is derived from an EMBL/GenBank/DDBJ whole genome shotgun (WGS) entry which is preliminary data.</text>
</comment>
<keyword evidence="2" id="KW-1185">Reference proteome</keyword>
<protein>
    <submittedName>
        <fullName evidence="1">Uncharacterized protein</fullName>
    </submittedName>
</protein>
<reference evidence="1 2" key="1">
    <citation type="submission" date="2018-04" db="EMBL/GenBank/DDBJ databases">
        <title>The genome of golden apple snail Pomacea canaliculata provides insight into stress tolerance and invasive adaptation.</title>
        <authorList>
            <person name="Liu C."/>
            <person name="Liu B."/>
            <person name="Ren Y."/>
            <person name="Zhang Y."/>
            <person name="Wang H."/>
            <person name="Li S."/>
            <person name="Jiang F."/>
            <person name="Yin L."/>
            <person name="Zhang G."/>
            <person name="Qian W."/>
            <person name="Fan W."/>
        </authorList>
    </citation>
    <scope>NUCLEOTIDE SEQUENCE [LARGE SCALE GENOMIC DNA]</scope>
    <source>
        <strain evidence="1">SZHN2017</strain>
        <tissue evidence="1">Muscle</tissue>
    </source>
</reference>